<dbReference type="PANTHER" id="PTHR46268:SF22">
    <property type="entry name" value="SENSOR PROTEIN KDPD-RELATED"/>
    <property type="match status" value="1"/>
</dbReference>
<reference evidence="3 4" key="1">
    <citation type="submission" date="2018-04" db="EMBL/GenBank/DDBJ databases">
        <title>Pedobacter chongqingensis sp. nov., isolated from a rottenly hemp rope.</title>
        <authorList>
            <person name="Cai Y."/>
        </authorList>
    </citation>
    <scope>NUCLEOTIDE SEQUENCE [LARGE SCALE GENOMIC DNA]</scope>
    <source>
        <strain evidence="3 4">FJ4-8</strain>
    </source>
</reference>
<dbReference type="Gene3D" id="3.40.50.620">
    <property type="entry name" value="HUPs"/>
    <property type="match status" value="2"/>
</dbReference>
<evidence type="ECO:0000313" key="4">
    <source>
        <dbReference type="Proteomes" id="UP000245647"/>
    </source>
</evidence>
<dbReference type="InterPro" id="IPR014729">
    <property type="entry name" value="Rossmann-like_a/b/a_fold"/>
</dbReference>
<dbReference type="SUPFAM" id="SSF52402">
    <property type="entry name" value="Adenine nucleotide alpha hydrolases-like"/>
    <property type="match status" value="2"/>
</dbReference>
<keyword evidence="4" id="KW-1185">Reference proteome</keyword>
<dbReference type="Proteomes" id="UP000245647">
    <property type="component" value="Unassembled WGS sequence"/>
</dbReference>
<dbReference type="AlphaFoldDB" id="A0A2U2PM12"/>
<proteinExistence type="inferred from homology"/>
<comment type="caution">
    <text evidence="3">The sequence shown here is derived from an EMBL/GenBank/DDBJ whole genome shotgun (WGS) entry which is preliminary data.</text>
</comment>
<organism evidence="3 4">
    <name type="scientific">Pararcticibacter amylolyticus</name>
    <dbReference type="NCBI Taxonomy" id="2173175"/>
    <lineage>
        <taxon>Bacteria</taxon>
        <taxon>Pseudomonadati</taxon>
        <taxon>Bacteroidota</taxon>
        <taxon>Sphingobacteriia</taxon>
        <taxon>Sphingobacteriales</taxon>
        <taxon>Sphingobacteriaceae</taxon>
        <taxon>Pararcticibacter</taxon>
    </lineage>
</organism>
<dbReference type="PRINTS" id="PR01438">
    <property type="entry name" value="UNVRSLSTRESS"/>
</dbReference>
<dbReference type="InterPro" id="IPR006016">
    <property type="entry name" value="UspA"/>
</dbReference>
<dbReference type="PANTHER" id="PTHR46268">
    <property type="entry name" value="STRESS RESPONSE PROTEIN NHAX"/>
    <property type="match status" value="1"/>
</dbReference>
<dbReference type="RefSeq" id="WP_109413856.1">
    <property type="nucleotide sequence ID" value="NZ_QEAS01000001.1"/>
</dbReference>
<evidence type="ECO:0000256" key="1">
    <source>
        <dbReference type="ARBA" id="ARBA00008791"/>
    </source>
</evidence>
<feature type="domain" description="UspA" evidence="2">
    <location>
        <begin position="1"/>
        <end position="143"/>
    </location>
</feature>
<feature type="domain" description="UspA" evidence="2">
    <location>
        <begin position="153"/>
        <end position="275"/>
    </location>
</feature>
<dbReference type="InterPro" id="IPR006015">
    <property type="entry name" value="Universal_stress_UspA"/>
</dbReference>
<gene>
    <name evidence="3" type="ORF">DDR33_00790</name>
</gene>
<sequence>MRNILLLTDFSQASLHAARYAASLTSQVSAFRIILYHSARPAAIAAEVPFAQAYYESGADDSVYRELTELKNELLSLAYSGTIVDIYVDTRPFIEGIKVFIKEESIDLVVMGTSGKGKVERVLMGSNTVAIIRECPVAVMIVPPKAMVEPITSVVFATDLKDVRESTPVHRIKWIAALFKARLSVVNVSEERASVDADVIREQRDLHDVWTAQGAEYFYVTHKDPAAGIMEFAEAHDVQLVMVIPREKSFFDSFFGRSVSNELAYHTTVPLLVLREKGQSVSA</sequence>
<protein>
    <recommendedName>
        <fullName evidence="2">UspA domain-containing protein</fullName>
    </recommendedName>
</protein>
<comment type="similarity">
    <text evidence="1">Belongs to the universal stress protein A family.</text>
</comment>
<evidence type="ECO:0000259" key="2">
    <source>
        <dbReference type="Pfam" id="PF00582"/>
    </source>
</evidence>
<evidence type="ECO:0000313" key="3">
    <source>
        <dbReference type="EMBL" id="PWG82437.1"/>
    </source>
</evidence>
<dbReference type="CDD" id="cd00293">
    <property type="entry name" value="USP-like"/>
    <property type="match status" value="1"/>
</dbReference>
<dbReference type="OrthoDB" id="9788959at2"/>
<dbReference type="EMBL" id="QEAS01000001">
    <property type="protein sequence ID" value="PWG82437.1"/>
    <property type="molecule type" value="Genomic_DNA"/>
</dbReference>
<dbReference type="Pfam" id="PF00582">
    <property type="entry name" value="Usp"/>
    <property type="match status" value="2"/>
</dbReference>
<name>A0A2U2PM12_9SPHI</name>
<accession>A0A2U2PM12</accession>